<reference evidence="3 4" key="1">
    <citation type="journal article" date="2020" name="ISME J.">
        <title>Uncovering the hidden diversity of litter-decomposition mechanisms in mushroom-forming fungi.</title>
        <authorList>
            <person name="Floudas D."/>
            <person name="Bentzer J."/>
            <person name="Ahren D."/>
            <person name="Johansson T."/>
            <person name="Persson P."/>
            <person name="Tunlid A."/>
        </authorList>
    </citation>
    <scope>NUCLEOTIDE SEQUENCE [LARGE SCALE GENOMIC DNA]</scope>
    <source>
        <strain evidence="3 4">CBS 291.85</strain>
    </source>
</reference>
<feature type="region of interest" description="Disordered" evidence="1">
    <location>
        <begin position="907"/>
        <end position="941"/>
    </location>
</feature>
<comment type="caution">
    <text evidence="3">The sequence shown here is derived from an EMBL/GenBank/DDBJ whole genome shotgun (WGS) entry which is preliminary data.</text>
</comment>
<dbReference type="OrthoDB" id="21151at2759"/>
<dbReference type="AlphaFoldDB" id="A0A8H5FI46"/>
<feature type="region of interest" description="Disordered" evidence="1">
    <location>
        <begin position="435"/>
        <end position="463"/>
    </location>
</feature>
<evidence type="ECO:0000313" key="4">
    <source>
        <dbReference type="Proteomes" id="UP000559256"/>
    </source>
</evidence>
<feature type="region of interest" description="Disordered" evidence="1">
    <location>
        <begin position="729"/>
        <end position="773"/>
    </location>
</feature>
<accession>A0A8H5FI46</accession>
<organism evidence="3 4">
    <name type="scientific">Tetrapyrgos nigripes</name>
    <dbReference type="NCBI Taxonomy" id="182062"/>
    <lineage>
        <taxon>Eukaryota</taxon>
        <taxon>Fungi</taxon>
        <taxon>Dikarya</taxon>
        <taxon>Basidiomycota</taxon>
        <taxon>Agaricomycotina</taxon>
        <taxon>Agaricomycetes</taxon>
        <taxon>Agaricomycetidae</taxon>
        <taxon>Agaricales</taxon>
        <taxon>Marasmiineae</taxon>
        <taxon>Marasmiaceae</taxon>
        <taxon>Tetrapyrgos</taxon>
    </lineage>
</organism>
<feature type="compositionally biased region" description="Basic and acidic residues" evidence="1">
    <location>
        <begin position="912"/>
        <end position="922"/>
    </location>
</feature>
<feature type="region of interest" description="Disordered" evidence="1">
    <location>
        <begin position="104"/>
        <end position="131"/>
    </location>
</feature>
<feature type="region of interest" description="Disordered" evidence="1">
    <location>
        <begin position="278"/>
        <end position="387"/>
    </location>
</feature>
<name>A0A8H5FI46_9AGAR</name>
<keyword evidence="2" id="KW-1133">Transmembrane helix</keyword>
<dbReference type="EMBL" id="JAACJM010000201">
    <property type="protein sequence ID" value="KAF5338050.1"/>
    <property type="molecule type" value="Genomic_DNA"/>
</dbReference>
<proteinExistence type="predicted"/>
<feature type="region of interest" description="Disordered" evidence="1">
    <location>
        <begin position="851"/>
        <end position="890"/>
    </location>
</feature>
<evidence type="ECO:0000313" key="3">
    <source>
        <dbReference type="EMBL" id="KAF5338050.1"/>
    </source>
</evidence>
<feature type="compositionally biased region" description="Polar residues" evidence="1">
    <location>
        <begin position="287"/>
        <end position="340"/>
    </location>
</feature>
<keyword evidence="4" id="KW-1185">Reference proteome</keyword>
<gene>
    <name evidence="3" type="ORF">D9758_014257</name>
</gene>
<feature type="region of interest" description="Disordered" evidence="1">
    <location>
        <begin position="778"/>
        <end position="797"/>
    </location>
</feature>
<feature type="transmembrane region" description="Helical" evidence="2">
    <location>
        <begin position="152"/>
        <end position="185"/>
    </location>
</feature>
<evidence type="ECO:0000256" key="2">
    <source>
        <dbReference type="SAM" id="Phobius"/>
    </source>
</evidence>
<sequence length="941" mass="103003">MAQPVFDDHPLEQYLRDAGETAELMPGGSSEFIVNPQEGLFDDDDSDCGDYAEACPTALKPLLDAIFSMMSLHFKYPSAFVERFKYSVISSSLLSTSLTAPHTNWRGHSPHPPGKLPSDHSRQSSVDRSSESSFHAQQPVHSLSSDTPYYLFFLALSIVTVFFGAGYYILSIALFAASAFLLYIYNQDFASKHDMAPSLDTLNDLISAGDVWDSVVQEVITTLEKEEHSAFNSPSPSIPSHPLRVALHSTLLTTQNQCDNVRQLLSALTSQNELSQLSEMYAPPSPGGSQQTFPNTRPFSLPTTTRQRVQSTPSSREAKRSTWNGSYSSLASAGSPTMQITRRREKRRSDLSALLRATGSPLQSVSAPVSPAGLEGVAEEEDSDEAPSYQQHFHGLVEDHQKFEEVAESNFENSFDDVSFSSAALDMRRKRRSGGLEALGIPQTTSVPSSPPPPLSPNSGMTAFPLRLSRRSSKSSFSPSTLSSASRFTSLQTPRHPLSLSALNLALQGALASKRYACSHLLALRFKEERDDELYWEDVRSVMGLLTTTFADASARLTEALEELEQRRLRDQLPSPFPENLGVDRDEDGVGGVRLDIGSMLRKARSMEEMVSFAPMPSQLTRFAAHVDAISSALNDARVQLEECVAELRKDLEAGEEKEKERRERRRRSSRMSVGSAIAGGGGGDDDGTEDEDDEHPSMQAYERLRRELGLALRECERGREKLLDIVYPPRSRAESHSDDDEDGSMHHDLPALGLDHGSDESDDKPYSVFPVEYDDSSHSVTVVNGPGGATDMDPAVTLDDASSHLLLVTSSTHLPPPGVEQVFEADSGSVGVFTRERSKLSREERIALAKKARESGKGSRASMGSIGSGLDGGDDQWKPEKEKWGPGGEVVQELKDVIWQVGERRRKLAKRMSDGHGRDVTASEDASSPGTVALRVGDDS</sequence>
<dbReference type="Proteomes" id="UP000559256">
    <property type="component" value="Unassembled WGS sequence"/>
</dbReference>
<keyword evidence="2" id="KW-0812">Transmembrane</keyword>
<feature type="region of interest" description="Disordered" evidence="1">
    <location>
        <begin position="654"/>
        <end position="698"/>
    </location>
</feature>
<feature type="compositionally biased region" description="Basic and acidic residues" evidence="1">
    <location>
        <begin position="757"/>
        <end position="766"/>
    </location>
</feature>
<keyword evidence="2" id="KW-0472">Membrane</keyword>
<evidence type="ECO:0008006" key="5">
    <source>
        <dbReference type="Google" id="ProtNLM"/>
    </source>
</evidence>
<feature type="compositionally biased region" description="Basic and acidic residues" evidence="1">
    <location>
        <begin position="876"/>
        <end position="885"/>
    </location>
</feature>
<protein>
    <recommendedName>
        <fullName evidence="5">Myosin-binding domain-containing protein</fullName>
    </recommendedName>
</protein>
<evidence type="ECO:0000256" key="1">
    <source>
        <dbReference type="SAM" id="MobiDB-lite"/>
    </source>
</evidence>
<feature type="compositionally biased region" description="Acidic residues" evidence="1">
    <location>
        <begin position="684"/>
        <end position="695"/>
    </location>
</feature>